<evidence type="ECO:0000313" key="7">
    <source>
        <dbReference type="EMBL" id="GAU25615.1"/>
    </source>
</evidence>
<gene>
    <name evidence="7" type="ORF">TSUD_260490</name>
</gene>
<dbReference type="GO" id="GO:0008270">
    <property type="term" value="F:zinc ion binding"/>
    <property type="evidence" value="ECO:0007669"/>
    <property type="project" value="UniProtKB-KW"/>
</dbReference>
<evidence type="ECO:0000256" key="3">
    <source>
        <dbReference type="ARBA" id="ARBA00022833"/>
    </source>
</evidence>
<dbReference type="CDD" id="cd19821">
    <property type="entry name" value="Bbox1_BBX-like"/>
    <property type="match status" value="1"/>
</dbReference>
<organism evidence="7 8">
    <name type="scientific">Trifolium subterraneum</name>
    <name type="common">Subterranean clover</name>
    <dbReference type="NCBI Taxonomy" id="3900"/>
    <lineage>
        <taxon>Eukaryota</taxon>
        <taxon>Viridiplantae</taxon>
        <taxon>Streptophyta</taxon>
        <taxon>Embryophyta</taxon>
        <taxon>Tracheophyta</taxon>
        <taxon>Spermatophyta</taxon>
        <taxon>Magnoliopsida</taxon>
        <taxon>eudicotyledons</taxon>
        <taxon>Gunneridae</taxon>
        <taxon>Pentapetalae</taxon>
        <taxon>rosids</taxon>
        <taxon>fabids</taxon>
        <taxon>Fabales</taxon>
        <taxon>Fabaceae</taxon>
        <taxon>Papilionoideae</taxon>
        <taxon>50 kb inversion clade</taxon>
        <taxon>NPAAA clade</taxon>
        <taxon>Hologalegina</taxon>
        <taxon>IRL clade</taxon>
        <taxon>Trifolieae</taxon>
        <taxon>Trifolium</taxon>
    </lineage>
</organism>
<proteinExistence type="predicted"/>
<name>A0A2Z6MPV8_TRISU</name>
<dbReference type="PANTHER" id="PTHR31717">
    <property type="entry name" value="ZINC FINGER PROTEIN CONSTANS-LIKE 10"/>
    <property type="match status" value="1"/>
</dbReference>
<keyword evidence="8" id="KW-1185">Reference proteome</keyword>
<accession>A0A2Z6MPV8</accession>
<feature type="region of interest" description="Disordered" evidence="5">
    <location>
        <begin position="81"/>
        <end position="132"/>
    </location>
</feature>
<dbReference type="PROSITE" id="PS50119">
    <property type="entry name" value="ZF_BBOX"/>
    <property type="match status" value="1"/>
</dbReference>
<evidence type="ECO:0000313" key="8">
    <source>
        <dbReference type="Proteomes" id="UP000242715"/>
    </source>
</evidence>
<evidence type="ECO:0000259" key="6">
    <source>
        <dbReference type="PROSITE" id="PS50119"/>
    </source>
</evidence>
<protein>
    <recommendedName>
        <fullName evidence="6">B box-type domain-containing protein</fullName>
    </recommendedName>
</protein>
<dbReference type="PANTHER" id="PTHR31717:SF81">
    <property type="entry name" value="B-BOX ZINC FINGER PROTEIN 32-LIKE"/>
    <property type="match status" value="1"/>
</dbReference>
<dbReference type="AlphaFoldDB" id="A0A2Z6MPV8"/>
<keyword evidence="3" id="KW-0862">Zinc</keyword>
<evidence type="ECO:0000256" key="5">
    <source>
        <dbReference type="SAM" id="MobiDB-lite"/>
    </source>
</evidence>
<feature type="compositionally biased region" description="Low complexity" evidence="5">
    <location>
        <begin position="111"/>
        <end position="120"/>
    </location>
</feature>
<evidence type="ECO:0000256" key="1">
    <source>
        <dbReference type="ARBA" id="ARBA00022723"/>
    </source>
</evidence>
<dbReference type="Proteomes" id="UP000242715">
    <property type="component" value="Unassembled WGS sequence"/>
</dbReference>
<sequence length="242" mass="27165">MMKCNKACELCNQNASFYCPSDSAFLCRNCDDTVHGANFLVARHIRHILCSKCDSFTGKYISGTTLHHRLRSICRSCSPENHSDDDDSQSSSSFESCVTEPKERKIKRMKSFSSSVTDDASSSEKKKKMRRTESVGSVAEELFVKWRRELGLDFPVNGNCVAVEALGVCLRTWKLLPLKVAAATSFWLWLRFCGDGCYATCRNLMKLEKISGVPAKLILATHVKLARVFTQHLELQEGCDES</sequence>
<feature type="domain" description="B box-type" evidence="6">
    <location>
        <begin position="3"/>
        <end position="49"/>
    </location>
</feature>
<dbReference type="OrthoDB" id="153872at2759"/>
<evidence type="ECO:0000256" key="4">
    <source>
        <dbReference type="PROSITE-ProRule" id="PRU00024"/>
    </source>
</evidence>
<dbReference type="InterPro" id="IPR049808">
    <property type="entry name" value="CONSTANS-like_Bbox1"/>
</dbReference>
<dbReference type="EMBL" id="DF973315">
    <property type="protein sequence ID" value="GAU25615.1"/>
    <property type="molecule type" value="Genomic_DNA"/>
</dbReference>
<keyword evidence="2 4" id="KW-0863">Zinc-finger</keyword>
<evidence type="ECO:0000256" key="2">
    <source>
        <dbReference type="ARBA" id="ARBA00022771"/>
    </source>
</evidence>
<reference evidence="8" key="1">
    <citation type="journal article" date="2017" name="Front. Plant Sci.">
        <title>Climate Clever Clovers: New Paradigm to Reduce the Environmental Footprint of Ruminants by Breeding Low Methanogenic Forages Utilizing Haplotype Variation.</title>
        <authorList>
            <person name="Kaur P."/>
            <person name="Appels R."/>
            <person name="Bayer P.E."/>
            <person name="Keeble-Gagnere G."/>
            <person name="Wang J."/>
            <person name="Hirakawa H."/>
            <person name="Shirasawa K."/>
            <person name="Vercoe P."/>
            <person name="Stefanova K."/>
            <person name="Durmic Z."/>
            <person name="Nichols P."/>
            <person name="Revell C."/>
            <person name="Isobe S.N."/>
            <person name="Edwards D."/>
            <person name="Erskine W."/>
        </authorList>
    </citation>
    <scope>NUCLEOTIDE SEQUENCE [LARGE SCALE GENOMIC DNA]</scope>
    <source>
        <strain evidence="8">cv. Daliak</strain>
    </source>
</reference>
<dbReference type="SMART" id="SM00336">
    <property type="entry name" value="BBOX"/>
    <property type="match status" value="1"/>
</dbReference>
<dbReference type="InterPro" id="IPR000315">
    <property type="entry name" value="Znf_B-box"/>
</dbReference>
<keyword evidence="1" id="KW-0479">Metal-binding</keyword>